<accession>A0A518HB38</accession>
<dbReference type="OrthoDB" id="9803668at2"/>
<evidence type="ECO:0000313" key="4">
    <source>
        <dbReference type="Proteomes" id="UP000317835"/>
    </source>
</evidence>
<organism evidence="3 4">
    <name type="scientific">Tautonia plasticadhaerens</name>
    <dbReference type="NCBI Taxonomy" id="2527974"/>
    <lineage>
        <taxon>Bacteria</taxon>
        <taxon>Pseudomonadati</taxon>
        <taxon>Planctomycetota</taxon>
        <taxon>Planctomycetia</taxon>
        <taxon>Isosphaerales</taxon>
        <taxon>Isosphaeraceae</taxon>
        <taxon>Tautonia</taxon>
    </lineage>
</organism>
<dbReference type="InterPro" id="IPR001667">
    <property type="entry name" value="DDH_dom"/>
</dbReference>
<dbReference type="InterPro" id="IPR038763">
    <property type="entry name" value="DHH_sf"/>
</dbReference>
<feature type="domain" description="DDH" evidence="1">
    <location>
        <begin position="30"/>
        <end position="174"/>
    </location>
</feature>
<dbReference type="AlphaFoldDB" id="A0A518HB38"/>
<evidence type="ECO:0000259" key="1">
    <source>
        <dbReference type="Pfam" id="PF01368"/>
    </source>
</evidence>
<evidence type="ECO:0000313" key="3">
    <source>
        <dbReference type="EMBL" id="QDV38075.1"/>
    </source>
</evidence>
<sequence length="357" mass="39109">MKARSNSHPVAARRSRSDRFVEALDPFDRVVLASHINPDPDALASMLGLRAVIEHRRPEVDVTLTLDGMLARAENRAMVELLEIPLVPVEDAPSGPGVALVMVDSQPHTGRRGSEEVTPVAVLDHHQTGGELDGVSFLDIRPDMGATSTMVAGYLLEQQVPLTERLATALFYGIESESIGYPRESGPADDGALVWLFPRADKDLMARIRNPRLPESYFETAQHALANAFLYDDLLVCWCGEVPQPDIIAELADFFIRFDRAHWVVAIGRFRDQVRLSARTDSLGARSGEVLRAVVDGLGTAGGHDKRAGGSIPLTDPRPEAIEELLRLLRLRLFEQLGVSGVPGRRFLPASPTIRVP</sequence>
<dbReference type="InterPro" id="IPR051319">
    <property type="entry name" value="Oligoribo/pAp-PDE_c-di-AMP_PDE"/>
</dbReference>
<protein>
    <submittedName>
        <fullName evidence="3">DHH family protein</fullName>
    </submittedName>
</protein>
<dbReference type="Gene3D" id="3.90.1640.10">
    <property type="entry name" value="inorganic pyrophosphatase (n-terminal core)"/>
    <property type="match status" value="1"/>
</dbReference>
<keyword evidence="4" id="KW-1185">Reference proteome</keyword>
<dbReference type="InterPro" id="IPR003156">
    <property type="entry name" value="DHHA1_dom"/>
</dbReference>
<evidence type="ECO:0000259" key="2">
    <source>
        <dbReference type="Pfam" id="PF02272"/>
    </source>
</evidence>
<name>A0A518HB38_9BACT</name>
<dbReference type="RefSeq" id="WP_145276306.1">
    <property type="nucleotide sequence ID" value="NZ_CP036426.1"/>
</dbReference>
<dbReference type="GO" id="GO:0003676">
    <property type="term" value="F:nucleic acid binding"/>
    <property type="evidence" value="ECO:0007669"/>
    <property type="project" value="InterPro"/>
</dbReference>
<dbReference type="PANTHER" id="PTHR47618">
    <property type="entry name" value="BIFUNCTIONAL OLIGORIBONUCLEASE AND PAP PHOSPHATASE NRNA"/>
    <property type="match status" value="1"/>
</dbReference>
<dbReference type="Pfam" id="PF02272">
    <property type="entry name" value="DHHA1"/>
    <property type="match status" value="1"/>
</dbReference>
<reference evidence="3 4" key="1">
    <citation type="submission" date="2019-02" db="EMBL/GenBank/DDBJ databases">
        <title>Deep-cultivation of Planctomycetes and their phenomic and genomic characterization uncovers novel biology.</title>
        <authorList>
            <person name="Wiegand S."/>
            <person name="Jogler M."/>
            <person name="Boedeker C."/>
            <person name="Pinto D."/>
            <person name="Vollmers J."/>
            <person name="Rivas-Marin E."/>
            <person name="Kohn T."/>
            <person name="Peeters S.H."/>
            <person name="Heuer A."/>
            <person name="Rast P."/>
            <person name="Oberbeckmann S."/>
            <person name="Bunk B."/>
            <person name="Jeske O."/>
            <person name="Meyerdierks A."/>
            <person name="Storesund J.E."/>
            <person name="Kallscheuer N."/>
            <person name="Luecker S."/>
            <person name="Lage O.M."/>
            <person name="Pohl T."/>
            <person name="Merkel B.J."/>
            <person name="Hornburger P."/>
            <person name="Mueller R.-W."/>
            <person name="Bruemmer F."/>
            <person name="Labrenz M."/>
            <person name="Spormann A.M."/>
            <person name="Op den Camp H."/>
            <person name="Overmann J."/>
            <person name="Amann R."/>
            <person name="Jetten M.S.M."/>
            <person name="Mascher T."/>
            <person name="Medema M.H."/>
            <person name="Devos D.P."/>
            <person name="Kaster A.-K."/>
            <person name="Ovreas L."/>
            <person name="Rohde M."/>
            <person name="Galperin M.Y."/>
            <person name="Jogler C."/>
        </authorList>
    </citation>
    <scope>NUCLEOTIDE SEQUENCE [LARGE SCALE GENOMIC DNA]</scope>
    <source>
        <strain evidence="3 4">ElP</strain>
    </source>
</reference>
<dbReference type="SUPFAM" id="SSF64182">
    <property type="entry name" value="DHH phosphoesterases"/>
    <property type="match status" value="1"/>
</dbReference>
<dbReference type="Pfam" id="PF01368">
    <property type="entry name" value="DHH"/>
    <property type="match status" value="1"/>
</dbReference>
<dbReference type="KEGG" id="tpla:ElP_60230"/>
<proteinExistence type="predicted"/>
<dbReference type="Proteomes" id="UP000317835">
    <property type="component" value="Chromosome"/>
</dbReference>
<dbReference type="EMBL" id="CP036426">
    <property type="protein sequence ID" value="QDV38075.1"/>
    <property type="molecule type" value="Genomic_DNA"/>
</dbReference>
<dbReference type="PANTHER" id="PTHR47618:SF1">
    <property type="entry name" value="BIFUNCTIONAL OLIGORIBONUCLEASE AND PAP PHOSPHATASE NRNA"/>
    <property type="match status" value="1"/>
</dbReference>
<gene>
    <name evidence="3" type="ORF">ElP_60230</name>
</gene>
<feature type="domain" description="DHHA1" evidence="2">
    <location>
        <begin position="236"/>
        <end position="329"/>
    </location>
</feature>